<feature type="coiled-coil region" evidence="1">
    <location>
        <begin position="61"/>
        <end position="88"/>
    </location>
</feature>
<keyword evidence="1" id="KW-0175">Coiled coil</keyword>
<accession>A0A0R2MUT4</accession>
<reference evidence="3 4" key="1">
    <citation type="journal article" date="2015" name="Genome Announc.">
        <title>Expanding the biotechnology potential of lactobacilli through comparative genomics of 213 strains and associated genera.</title>
        <authorList>
            <person name="Sun Z."/>
            <person name="Harris H.M."/>
            <person name="McCann A."/>
            <person name="Guo C."/>
            <person name="Argimon S."/>
            <person name="Zhang W."/>
            <person name="Yang X."/>
            <person name="Jeffery I.B."/>
            <person name="Cooney J.C."/>
            <person name="Kagawa T.F."/>
            <person name="Liu W."/>
            <person name="Song Y."/>
            <person name="Salvetti E."/>
            <person name="Wrobel A."/>
            <person name="Rasinkangas P."/>
            <person name="Parkhill J."/>
            <person name="Rea M.C."/>
            <person name="O'Sullivan O."/>
            <person name="Ritari J."/>
            <person name="Douillard F.P."/>
            <person name="Paul Ross R."/>
            <person name="Yang R."/>
            <person name="Briner A.E."/>
            <person name="Felis G.E."/>
            <person name="de Vos W.M."/>
            <person name="Barrangou R."/>
            <person name="Klaenhammer T.R."/>
            <person name="Caufield P.W."/>
            <person name="Cui Y."/>
            <person name="Zhang H."/>
            <person name="O'Toole P.W."/>
        </authorList>
    </citation>
    <scope>NUCLEOTIDE SEQUENCE [LARGE SCALE GENOMIC DNA]</scope>
    <source>
        <strain evidence="3 4">DSM 24301</strain>
    </source>
</reference>
<organism evidence="3 4">
    <name type="scientific">Lacticaseibacillus saniviri JCM 17471 = DSM 24301</name>
    <dbReference type="NCBI Taxonomy" id="1293598"/>
    <lineage>
        <taxon>Bacteria</taxon>
        <taxon>Bacillati</taxon>
        <taxon>Bacillota</taxon>
        <taxon>Bacilli</taxon>
        <taxon>Lactobacillales</taxon>
        <taxon>Lactobacillaceae</taxon>
        <taxon>Lacticaseibacillus</taxon>
    </lineage>
</organism>
<evidence type="ECO:0000256" key="1">
    <source>
        <dbReference type="SAM" id="Coils"/>
    </source>
</evidence>
<dbReference type="Proteomes" id="UP000050969">
    <property type="component" value="Unassembled WGS sequence"/>
</dbReference>
<dbReference type="EMBL" id="JQCE01000035">
    <property type="protein sequence ID" value="KRO16636.1"/>
    <property type="molecule type" value="Genomic_DNA"/>
</dbReference>
<name>A0A0R2MUT4_9LACO</name>
<dbReference type="AlphaFoldDB" id="A0A0R2MUT4"/>
<keyword evidence="4" id="KW-1185">Reference proteome</keyword>
<sequence>MNRELLESLGLDKEAIDKVMAAHGKAVTELKSKADKADELAAANETLTTQLSDRDKDLKSLKKGAGDNEELNKQLSELQSKYTTETQALQDQIASTKLNGALSTALVEAKVRNPKAVKGLLDMDKIKLDDKDQLSGLEDQLQAIHESDSYLFDEGTKQDYNPAGGNPSDQDPTQTLVDAFKN</sequence>
<dbReference type="Pfam" id="PF06810">
    <property type="entry name" value="Phage_scaffold"/>
    <property type="match status" value="1"/>
</dbReference>
<evidence type="ECO:0000313" key="4">
    <source>
        <dbReference type="Proteomes" id="UP000050969"/>
    </source>
</evidence>
<dbReference type="STRING" id="1293598.IV56_GL001082"/>
<protein>
    <submittedName>
        <fullName evidence="3">Phage minor structural protein GP20</fullName>
    </submittedName>
</protein>
<gene>
    <name evidence="3" type="ORF">IV56_GL001082</name>
</gene>
<proteinExistence type="predicted"/>
<dbReference type="OrthoDB" id="2365850at2"/>
<evidence type="ECO:0000313" key="3">
    <source>
        <dbReference type="EMBL" id="KRO16636.1"/>
    </source>
</evidence>
<dbReference type="RefSeq" id="WP_054776954.1">
    <property type="nucleotide sequence ID" value="NZ_BBBX01000005.1"/>
</dbReference>
<comment type="caution">
    <text evidence="3">The sequence shown here is derived from an EMBL/GenBank/DDBJ whole genome shotgun (WGS) entry which is preliminary data.</text>
</comment>
<dbReference type="PATRIC" id="fig|1293598.4.peg.1135"/>
<evidence type="ECO:0000256" key="2">
    <source>
        <dbReference type="SAM" id="MobiDB-lite"/>
    </source>
</evidence>
<feature type="region of interest" description="Disordered" evidence="2">
    <location>
        <begin position="153"/>
        <end position="174"/>
    </location>
</feature>
<dbReference type="InterPro" id="IPR009636">
    <property type="entry name" value="SCAF"/>
</dbReference>